<sequence length="232" mass="26068">MEQPYRETGNWNELFQSALDLPEDTPDQCYRKWERMTTVNRDFKAAAVTYGKTIISEYFLDLKHKSIKPNENLGGSAGGMKFVWRGILFKLADGSRGPYLGNDEAAAKGAGHDLRGATHYLDARIRGLRYALQCLIDYKGFRMTAQAVLPVSSETLRYGSSDAGRTVHNDSENLAKKLKAVAKKLNLRTHWVNDKEMYSACDIEGHVGEGGSHYLLDFARSFPPESPKKSER</sequence>
<dbReference type="InParanoid" id="D8LF64"/>
<dbReference type="OrthoDB" id="201749at2759"/>
<evidence type="ECO:0000313" key="3">
    <source>
        <dbReference type="Proteomes" id="UP000002630"/>
    </source>
</evidence>
<dbReference type="AlphaFoldDB" id="D8LF64"/>
<dbReference type="STRING" id="2880.D8LF64"/>
<dbReference type="EMBL" id="FN648007">
    <property type="protein sequence ID" value="CBN78662.1"/>
    <property type="molecule type" value="Genomic_DNA"/>
</dbReference>
<dbReference type="InterPro" id="IPR025697">
    <property type="entry name" value="CLU_dom"/>
</dbReference>
<keyword evidence="3" id="KW-1185">Reference proteome</keyword>
<dbReference type="PROSITE" id="PS51823">
    <property type="entry name" value="CLU"/>
    <property type="match status" value="1"/>
</dbReference>
<dbReference type="GO" id="GO:0005737">
    <property type="term" value="C:cytoplasm"/>
    <property type="evidence" value="ECO:0007669"/>
    <property type="project" value="TreeGrafter"/>
</dbReference>
<dbReference type="PANTHER" id="PTHR12601:SF6">
    <property type="entry name" value="CLUSTERED MITOCHONDRIA PROTEIN HOMOLOG"/>
    <property type="match status" value="1"/>
</dbReference>
<evidence type="ECO:0000259" key="1">
    <source>
        <dbReference type="PROSITE" id="PS51823"/>
    </source>
</evidence>
<dbReference type="Proteomes" id="UP000002630">
    <property type="component" value="Linkage Group LG16"/>
</dbReference>
<accession>D8LF64</accession>
<dbReference type="eggNOG" id="KOG1839">
    <property type="taxonomic scope" value="Eukaryota"/>
</dbReference>
<protein>
    <recommendedName>
        <fullName evidence="1">Clu domain-containing protein</fullName>
    </recommendedName>
</protein>
<dbReference type="GO" id="GO:0003729">
    <property type="term" value="F:mRNA binding"/>
    <property type="evidence" value="ECO:0007669"/>
    <property type="project" value="TreeGrafter"/>
</dbReference>
<dbReference type="PANTHER" id="PTHR12601">
    <property type="entry name" value="EUKARYOTIC TRANSLATION INITIATION FACTOR 3 SUBUNIT EIF-3"/>
    <property type="match status" value="1"/>
</dbReference>
<evidence type="ECO:0000313" key="2">
    <source>
        <dbReference type="EMBL" id="CBN78662.1"/>
    </source>
</evidence>
<dbReference type="GO" id="GO:0048312">
    <property type="term" value="P:intracellular distribution of mitochondria"/>
    <property type="evidence" value="ECO:0007669"/>
    <property type="project" value="TreeGrafter"/>
</dbReference>
<dbReference type="EMBL" id="FN649741">
    <property type="protein sequence ID" value="CBN78662.1"/>
    <property type="molecule type" value="Genomic_DNA"/>
</dbReference>
<organism evidence="2 3">
    <name type="scientific">Ectocarpus siliculosus</name>
    <name type="common">Brown alga</name>
    <name type="synonym">Conferva siliculosa</name>
    <dbReference type="NCBI Taxonomy" id="2880"/>
    <lineage>
        <taxon>Eukaryota</taxon>
        <taxon>Sar</taxon>
        <taxon>Stramenopiles</taxon>
        <taxon>Ochrophyta</taxon>
        <taxon>PX clade</taxon>
        <taxon>Phaeophyceae</taxon>
        <taxon>Ectocarpales</taxon>
        <taxon>Ectocarpaceae</taxon>
        <taxon>Ectocarpus</taxon>
    </lineage>
</organism>
<dbReference type="InterPro" id="IPR027523">
    <property type="entry name" value="CLU_prot"/>
</dbReference>
<gene>
    <name evidence="2" type="ORF">Esi_0141_0056</name>
</gene>
<name>D8LF64_ECTSI</name>
<proteinExistence type="predicted"/>
<reference evidence="2 3" key="1">
    <citation type="journal article" date="2010" name="Nature">
        <title>The Ectocarpus genome and the independent evolution of multicellularity in brown algae.</title>
        <authorList>
            <person name="Cock J.M."/>
            <person name="Sterck L."/>
            <person name="Rouze P."/>
            <person name="Scornet D."/>
            <person name="Allen A.E."/>
            <person name="Amoutzias G."/>
            <person name="Anthouard V."/>
            <person name="Artiguenave F."/>
            <person name="Aury J.M."/>
            <person name="Badger J.H."/>
            <person name="Beszteri B."/>
            <person name="Billiau K."/>
            <person name="Bonnet E."/>
            <person name="Bothwell J.H."/>
            <person name="Bowler C."/>
            <person name="Boyen C."/>
            <person name="Brownlee C."/>
            <person name="Carrano C.J."/>
            <person name="Charrier B."/>
            <person name="Cho G.Y."/>
            <person name="Coelho S.M."/>
            <person name="Collen J."/>
            <person name="Corre E."/>
            <person name="Da Silva C."/>
            <person name="Delage L."/>
            <person name="Delaroque N."/>
            <person name="Dittami S.M."/>
            <person name="Doulbeau S."/>
            <person name="Elias M."/>
            <person name="Farnham G."/>
            <person name="Gachon C.M."/>
            <person name="Gschloessl B."/>
            <person name="Heesch S."/>
            <person name="Jabbari K."/>
            <person name="Jubin C."/>
            <person name="Kawai H."/>
            <person name="Kimura K."/>
            <person name="Kloareg B."/>
            <person name="Kupper F.C."/>
            <person name="Lang D."/>
            <person name="Le Bail A."/>
            <person name="Leblanc C."/>
            <person name="Lerouge P."/>
            <person name="Lohr M."/>
            <person name="Lopez P.J."/>
            <person name="Martens C."/>
            <person name="Maumus F."/>
            <person name="Michel G."/>
            <person name="Miranda-Saavedra D."/>
            <person name="Morales J."/>
            <person name="Moreau H."/>
            <person name="Motomura T."/>
            <person name="Nagasato C."/>
            <person name="Napoli C.A."/>
            <person name="Nelson D.R."/>
            <person name="Nyvall-Collen P."/>
            <person name="Peters A.F."/>
            <person name="Pommier C."/>
            <person name="Potin P."/>
            <person name="Poulain J."/>
            <person name="Quesneville H."/>
            <person name="Read B."/>
            <person name="Rensing S.A."/>
            <person name="Ritter A."/>
            <person name="Rousvoal S."/>
            <person name="Samanta M."/>
            <person name="Samson G."/>
            <person name="Schroeder D.C."/>
            <person name="Segurens B."/>
            <person name="Strittmatter M."/>
            <person name="Tonon T."/>
            <person name="Tregear J.W."/>
            <person name="Valentin K."/>
            <person name="von Dassow P."/>
            <person name="Yamagishi T."/>
            <person name="Van de Peer Y."/>
            <person name="Wincker P."/>
        </authorList>
    </citation>
    <scope>NUCLEOTIDE SEQUENCE [LARGE SCALE GENOMIC DNA]</scope>
    <source>
        <strain evidence="3">Ec32 / CCAP1310/4</strain>
    </source>
</reference>
<dbReference type="Pfam" id="PF13236">
    <property type="entry name" value="CLU"/>
    <property type="match status" value="1"/>
</dbReference>
<feature type="domain" description="Clu" evidence="1">
    <location>
        <begin position="1"/>
        <end position="229"/>
    </location>
</feature>